<dbReference type="Proteomes" id="UP001396334">
    <property type="component" value="Unassembled WGS sequence"/>
</dbReference>
<name>A0ABR2R2F5_9ROSI</name>
<organism evidence="2 3">
    <name type="scientific">Hibiscus sabdariffa</name>
    <name type="common">roselle</name>
    <dbReference type="NCBI Taxonomy" id="183260"/>
    <lineage>
        <taxon>Eukaryota</taxon>
        <taxon>Viridiplantae</taxon>
        <taxon>Streptophyta</taxon>
        <taxon>Embryophyta</taxon>
        <taxon>Tracheophyta</taxon>
        <taxon>Spermatophyta</taxon>
        <taxon>Magnoliopsida</taxon>
        <taxon>eudicotyledons</taxon>
        <taxon>Gunneridae</taxon>
        <taxon>Pentapetalae</taxon>
        <taxon>rosids</taxon>
        <taxon>malvids</taxon>
        <taxon>Malvales</taxon>
        <taxon>Malvaceae</taxon>
        <taxon>Malvoideae</taxon>
        <taxon>Hibiscus</taxon>
    </lineage>
</organism>
<keyword evidence="1" id="KW-1133">Transmembrane helix</keyword>
<evidence type="ECO:0008006" key="4">
    <source>
        <dbReference type="Google" id="ProtNLM"/>
    </source>
</evidence>
<comment type="caution">
    <text evidence="2">The sequence shown here is derived from an EMBL/GenBank/DDBJ whole genome shotgun (WGS) entry which is preliminary data.</text>
</comment>
<keyword evidence="3" id="KW-1185">Reference proteome</keyword>
<proteinExistence type="predicted"/>
<protein>
    <recommendedName>
        <fullName evidence="4">Transmembrane protein</fullName>
    </recommendedName>
</protein>
<gene>
    <name evidence="2" type="ORF">V6N11_019397</name>
</gene>
<evidence type="ECO:0000313" key="2">
    <source>
        <dbReference type="EMBL" id="KAK9007069.1"/>
    </source>
</evidence>
<reference evidence="2 3" key="1">
    <citation type="journal article" date="2024" name="G3 (Bethesda)">
        <title>Genome assembly of Hibiscus sabdariffa L. provides insights into metabolisms of medicinal natural products.</title>
        <authorList>
            <person name="Kim T."/>
        </authorList>
    </citation>
    <scope>NUCLEOTIDE SEQUENCE [LARGE SCALE GENOMIC DNA]</scope>
    <source>
        <strain evidence="2">TK-2024</strain>
        <tissue evidence="2">Old leaves</tissue>
    </source>
</reference>
<keyword evidence="1" id="KW-0472">Membrane</keyword>
<keyword evidence="1" id="KW-0812">Transmembrane</keyword>
<evidence type="ECO:0000256" key="1">
    <source>
        <dbReference type="SAM" id="Phobius"/>
    </source>
</evidence>
<feature type="transmembrane region" description="Helical" evidence="1">
    <location>
        <begin position="90"/>
        <end position="111"/>
    </location>
</feature>
<sequence>MITSLEGNKDKQDLLQETQNCKIDTEQIGSYGREEIISMDTQICNSMEKVKVKGKRKRDEKEDDEDDEPLSSSAIKMSYVLHATTIEREAWWMAFLFLFLPGITVLLQLFVSKGYLKFWVVGAVVWRYLFCSKDYLMPED</sequence>
<dbReference type="EMBL" id="JBBPBN010000028">
    <property type="protein sequence ID" value="KAK9007069.1"/>
    <property type="molecule type" value="Genomic_DNA"/>
</dbReference>
<accession>A0ABR2R2F5</accession>
<evidence type="ECO:0000313" key="3">
    <source>
        <dbReference type="Proteomes" id="UP001396334"/>
    </source>
</evidence>